<dbReference type="STRING" id="2754.EH55_07370"/>
<gene>
    <name evidence="9" type="ORF">EH55_07370</name>
</gene>
<evidence type="ECO:0000256" key="4">
    <source>
        <dbReference type="ARBA" id="ARBA00022448"/>
    </source>
</evidence>
<organism evidence="9 10">
    <name type="scientific">Synergistes jonesii</name>
    <dbReference type="NCBI Taxonomy" id="2754"/>
    <lineage>
        <taxon>Bacteria</taxon>
        <taxon>Thermotogati</taxon>
        <taxon>Synergistota</taxon>
        <taxon>Synergistia</taxon>
        <taxon>Synergistales</taxon>
        <taxon>Synergistaceae</taxon>
        <taxon>Synergistes</taxon>
    </lineage>
</organism>
<evidence type="ECO:0000256" key="3">
    <source>
        <dbReference type="ARBA" id="ARBA00011738"/>
    </source>
</evidence>
<dbReference type="GO" id="GO:0030643">
    <property type="term" value="P:intracellular phosphate ion homeostasis"/>
    <property type="evidence" value="ECO:0007669"/>
    <property type="project" value="InterPro"/>
</dbReference>
<dbReference type="FunFam" id="1.20.58.220:FF:000004">
    <property type="entry name" value="Phosphate-specific transport system accessory protein PhoU"/>
    <property type="match status" value="1"/>
</dbReference>
<comment type="subunit">
    <text evidence="3 7">Homodimer.</text>
</comment>
<dbReference type="GO" id="GO:0045936">
    <property type="term" value="P:negative regulation of phosphate metabolic process"/>
    <property type="evidence" value="ECO:0007669"/>
    <property type="project" value="InterPro"/>
</dbReference>
<sequence length="232" mass="26201">MDAVNARKRIDKELSEIKADVYRMSALASESLERAVYALKKRDADAAKKVISDGDLTDALEEKIDARCLEFAARYQPLGEDLRAVVSMMHIAVDLERIGDYGENIAKAFLSAPDVPLLKPLIDIPRMVWVIKEMLGISMRAMDARDPEAALRVFPMDDEVDDLDRQITRELLLMIMEKPERIERSFSIMGISRTLERAGDHATNVAERVYYMYSGRTVKAGAYRRKEGSVDG</sequence>
<dbReference type="PANTHER" id="PTHR42930">
    <property type="entry name" value="PHOSPHATE-SPECIFIC TRANSPORT SYSTEM ACCESSORY PROTEIN PHOU"/>
    <property type="match status" value="1"/>
</dbReference>
<proteinExistence type="inferred from homology"/>
<dbReference type="OrthoDB" id="9814256at2"/>
<evidence type="ECO:0000256" key="5">
    <source>
        <dbReference type="ARBA" id="ARBA00022490"/>
    </source>
</evidence>
<dbReference type="PANTHER" id="PTHR42930:SF3">
    <property type="entry name" value="PHOSPHATE-SPECIFIC TRANSPORT SYSTEM ACCESSORY PROTEIN PHOU"/>
    <property type="match status" value="1"/>
</dbReference>
<feature type="domain" description="PhoU" evidence="8">
    <location>
        <begin position="124"/>
        <end position="209"/>
    </location>
</feature>
<dbReference type="GO" id="GO:0006817">
    <property type="term" value="P:phosphate ion transport"/>
    <property type="evidence" value="ECO:0007669"/>
    <property type="project" value="UniProtKB-KW"/>
</dbReference>
<dbReference type="Pfam" id="PF01895">
    <property type="entry name" value="PhoU"/>
    <property type="match status" value="2"/>
</dbReference>
<dbReference type="InterPro" id="IPR026022">
    <property type="entry name" value="PhoU_dom"/>
</dbReference>
<comment type="function">
    <text evidence="7">Plays a role in the regulation of phosphate uptake.</text>
</comment>
<dbReference type="NCBIfam" id="TIGR02135">
    <property type="entry name" value="phoU_full"/>
    <property type="match status" value="1"/>
</dbReference>
<keyword evidence="4 7" id="KW-0813">Transport</keyword>
<evidence type="ECO:0000256" key="6">
    <source>
        <dbReference type="ARBA" id="ARBA00022592"/>
    </source>
</evidence>
<name>A0A073IPU5_9BACT</name>
<evidence type="ECO:0000256" key="7">
    <source>
        <dbReference type="PIRNR" id="PIRNR003107"/>
    </source>
</evidence>
<keyword evidence="6 7" id="KW-0592">Phosphate transport</keyword>
<dbReference type="GeneID" id="90984062"/>
<keyword evidence="10" id="KW-1185">Reference proteome</keyword>
<dbReference type="InterPro" id="IPR038078">
    <property type="entry name" value="PhoU-like_sf"/>
</dbReference>
<dbReference type="AlphaFoldDB" id="A0A073IPU5"/>
<reference evidence="9 10" key="1">
    <citation type="submission" date="2014-04" db="EMBL/GenBank/DDBJ databases">
        <title>Draft Genome Sequence of Synergistes jonesii.</title>
        <authorList>
            <person name="Coil D.A."/>
            <person name="Eisen J.A."/>
            <person name="Holland-Moritz H.E."/>
        </authorList>
    </citation>
    <scope>NUCLEOTIDE SEQUENCE [LARGE SCALE GENOMIC DNA]</scope>
    <source>
        <strain evidence="9 10">78-1</strain>
    </source>
</reference>
<dbReference type="GO" id="GO:0005737">
    <property type="term" value="C:cytoplasm"/>
    <property type="evidence" value="ECO:0007669"/>
    <property type="project" value="UniProtKB-SubCell"/>
</dbReference>
<dbReference type="PATRIC" id="fig|2754.20.peg.2255"/>
<dbReference type="InterPro" id="IPR028366">
    <property type="entry name" value="PhoU"/>
</dbReference>
<evidence type="ECO:0000313" key="10">
    <source>
        <dbReference type="Proteomes" id="UP000027665"/>
    </source>
</evidence>
<dbReference type="SUPFAM" id="SSF109755">
    <property type="entry name" value="PhoU-like"/>
    <property type="match status" value="1"/>
</dbReference>
<dbReference type="Gene3D" id="1.20.58.220">
    <property type="entry name" value="Phosphate transport system protein phou homolog 2, domain 2"/>
    <property type="match status" value="2"/>
</dbReference>
<evidence type="ECO:0000256" key="1">
    <source>
        <dbReference type="ARBA" id="ARBA00004496"/>
    </source>
</evidence>
<comment type="similarity">
    <text evidence="2 7">Belongs to the PhoU family.</text>
</comment>
<keyword evidence="5 7" id="KW-0963">Cytoplasm</keyword>
<feature type="domain" description="PhoU" evidence="8">
    <location>
        <begin position="22"/>
        <end position="107"/>
    </location>
</feature>
<evidence type="ECO:0000259" key="8">
    <source>
        <dbReference type="Pfam" id="PF01895"/>
    </source>
</evidence>
<dbReference type="eggNOG" id="COG0704">
    <property type="taxonomic scope" value="Bacteria"/>
</dbReference>
<comment type="caution">
    <text evidence="9">The sequence shown here is derived from an EMBL/GenBank/DDBJ whole genome shotgun (WGS) entry which is preliminary data.</text>
</comment>
<evidence type="ECO:0000256" key="2">
    <source>
        <dbReference type="ARBA" id="ARBA00008107"/>
    </source>
</evidence>
<comment type="subcellular location">
    <subcellularLocation>
        <location evidence="1 7">Cytoplasm</location>
    </subcellularLocation>
</comment>
<accession>A0A073IPU5</accession>
<dbReference type="RefSeq" id="WP_037977128.1">
    <property type="nucleotide sequence ID" value="NZ_JAXDSK010000059.1"/>
</dbReference>
<dbReference type="Proteomes" id="UP000027665">
    <property type="component" value="Unassembled WGS sequence"/>
</dbReference>
<dbReference type="EMBL" id="JMKI01000037">
    <property type="protein sequence ID" value="KEJ91784.1"/>
    <property type="molecule type" value="Genomic_DNA"/>
</dbReference>
<dbReference type="PIRSF" id="PIRSF003107">
    <property type="entry name" value="PhoU"/>
    <property type="match status" value="1"/>
</dbReference>
<protein>
    <recommendedName>
        <fullName evidence="7">Phosphate-specific transport system accessory protein PhoU</fullName>
    </recommendedName>
</protein>
<evidence type="ECO:0000313" key="9">
    <source>
        <dbReference type="EMBL" id="KEJ91784.1"/>
    </source>
</evidence>